<name>A0ACC7NP21_9BURK</name>
<dbReference type="EMBL" id="JAQQDW010000177">
    <property type="protein sequence ID" value="MFM0109192.1"/>
    <property type="molecule type" value="Genomic_DNA"/>
</dbReference>
<accession>A0ACC7NP21</accession>
<keyword evidence="2" id="KW-1185">Reference proteome</keyword>
<dbReference type="Proteomes" id="UP001629235">
    <property type="component" value="Unassembled WGS sequence"/>
</dbReference>
<reference evidence="1 2" key="1">
    <citation type="journal article" date="2024" name="Chem. Sci.">
        <title>Discovery of megapolipeptins by genome mining of a Burkholderiales bacteria collection.</title>
        <authorList>
            <person name="Paulo B.S."/>
            <person name="Recchia M.J.J."/>
            <person name="Lee S."/>
            <person name="Fergusson C.H."/>
            <person name="Romanowski S.B."/>
            <person name="Hernandez A."/>
            <person name="Krull N."/>
            <person name="Liu D.Y."/>
            <person name="Cavanagh H."/>
            <person name="Bos A."/>
            <person name="Gray C.A."/>
            <person name="Murphy B.T."/>
            <person name="Linington R.G."/>
            <person name="Eustaquio A.S."/>
        </authorList>
    </citation>
    <scope>NUCLEOTIDE SEQUENCE [LARGE SCALE GENOMIC DNA]</scope>
    <source>
        <strain evidence="1 2">RL18-126-BIB-B</strain>
    </source>
</reference>
<evidence type="ECO:0000313" key="2">
    <source>
        <dbReference type="Proteomes" id="UP001629235"/>
    </source>
</evidence>
<sequence>MMTNNRFGQVPKSEDIAYMRDVSAALHAERHPSALWTVAACGLTVLIFLVWAALSHVDEVTKAQGRVIASDRDQVIQSLDPGAVAQIYVKEGDRVKKGAPLIRIDDARSGAGYREERSKMLALEAAVARLNAEVSGTDIKFPAEVAAEPDIVQKERELYVARKQALDQGLAEMKKNLSIIDREISITAPMVDKGVVSEVELLRLREQASGLRLQMTDRVSKYRAEANTDLTKFSADLAQAQQATAGREDAYKRATIVAPMDGIVKNIKVSTIGGVVAPGEEIMELVPDNDSLIIEAYVKPADVAFLRPNLPATVKVLAYDYSIYGGLEGVVSQISADTIQNDDKSRAISLSPNDRDQSFYRVVVKTKSSVLNQGKAPIRIFPGLTTTVDIKTGRKTVLSYLLKPVFKARDAFHER</sequence>
<proteinExistence type="predicted"/>
<evidence type="ECO:0000313" key="1">
    <source>
        <dbReference type="EMBL" id="MFM0109192.1"/>
    </source>
</evidence>
<gene>
    <name evidence="1" type="ORF">PQR01_38890</name>
</gene>
<organism evidence="1 2">
    <name type="scientific">Paraburkholderia rhynchosiae</name>
    <dbReference type="NCBI Taxonomy" id="487049"/>
    <lineage>
        <taxon>Bacteria</taxon>
        <taxon>Pseudomonadati</taxon>
        <taxon>Pseudomonadota</taxon>
        <taxon>Betaproteobacteria</taxon>
        <taxon>Burkholderiales</taxon>
        <taxon>Burkholderiaceae</taxon>
        <taxon>Paraburkholderia</taxon>
    </lineage>
</organism>
<protein>
    <submittedName>
        <fullName evidence="1">HlyD family efflux transporter periplasmic adaptor subunit</fullName>
    </submittedName>
</protein>
<comment type="caution">
    <text evidence="1">The sequence shown here is derived from an EMBL/GenBank/DDBJ whole genome shotgun (WGS) entry which is preliminary data.</text>
</comment>